<keyword evidence="2" id="KW-0479">Metal-binding</keyword>
<organism evidence="4 5">
    <name type="scientific">Pseudochrobactrum asaccharolyticum</name>
    <dbReference type="NCBI Taxonomy" id="354351"/>
    <lineage>
        <taxon>Bacteria</taxon>
        <taxon>Pseudomonadati</taxon>
        <taxon>Pseudomonadota</taxon>
        <taxon>Alphaproteobacteria</taxon>
        <taxon>Hyphomicrobiales</taxon>
        <taxon>Brucellaceae</taxon>
        <taxon>Pseudochrobactrum</taxon>
    </lineage>
</organism>
<evidence type="ECO:0000313" key="4">
    <source>
        <dbReference type="EMBL" id="RBO90584.1"/>
    </source>
</evidence>
<dbReference type="Pfam" id="PF07687">
    <property type="entry name" value="M20_dimer"/>
    <property type="match status" value="1"/>
</dbReference>
<dbReference type="NCBIfam" id="TIGR01891">
    <property type="entry name" value="amidohydrolases"/>
    <property type="match status" value="1"/>
</dbReference>
<dbReference type="OrthoDB" id="9777385at2"/>
<dbReference type="InterPro" id="IPR011650">
    <property type="entry name" value="Peptidase_M20_dimer"/>
</dbReference>
<dbReference type="Proteomes" id="UP000252893">
    <property type="component" value="Unassembled WGS sequence"/>
</dbReference>
<dbReference type="AlphaFoldDB" id="A0A366DMP3"/>
<feature type="binding site" evidence="2">
    <location>
        <position position="102"/>
    </location>
    <ligand>
        <name>Mn(2+)</name>
        <dbReference type="ChEBI" id="CHEBI:29035"/>
        <label>2</label>
    </ligand>
</feature>
<protein>
    <submittedName>
        <fullName evidence="4">Hippurate hydrolase</fullName>
    </submittedName>
</protein>
<feature type="binding site" evidence="2">
    <location>
        <position position="137"/>
    </location>
    <ligand>
        <name>Mn(2+)</name>
        <dbReference type="ChEBI" id="CHEBI:29035"/>
        <label>2</label>
    </ligand>
</feature>
<evidence type="ECO:0000259" key="3">
    <source>
        <dbReference type="Pfam" id="PF07687"/>
    </source>
</evidence>
<dbReference type="PANTHER" id="PTHR11014">
    <property type="entry name" value="PEPTIDASE M20 FAMILY MEMBER"/>
    <property type="match status" value="1"/>
</dbReference>
<dbReference type="InterPro" id="IPR002933">
    <property type="entry name" value="Peptidase_M20"/>
</dbReference>
<keyword evidence="1 4" id="KW-0378">Hydrolase</keyword>
<keyword evidence="5" id="KW-1185">Reference proteome</keyword>
<reference evidence="4 5" key="1">
    <citation type="submission" date="2018-06" db="EMBL/GenBank/DDBJ databases">
        <title>Genomic Encyclopedia of Type Strains, Phase IV (KMG-IV): sequencing the most valuable type-strain genomes for metagenomic binning, comparative biology and taxonomic classification.</title>
        <authorList>
            <person name="Goeker M."/>
        </authorList>
    </citation>
    <scope>NUCLEOTIDE SEQUENCE [LARGE SCALE GENOMIC DNA]</scope>
    <source>
        <strain evidence="4 5">DSM 25619</strain>
    </source>
</reference>
<dbReference type="InterPro" id="IPR036264">
    <property type="entry name" value="Bact_exopeptidase_dim_dom"/>
</dbReference>
<feature type="domain" description="Peptidase M20 dimerisation" evidence="3">
    <location>
        <begin position="189"/>
        <end position="284"/>
    </location>
</feature>
<evidence type="ECO:0000256" key="1">
    <source>
        <dbReference type="ARBA" id="ARBA00022801"/>
    </source>
</evidence>
<evidence type="ECO:0000256" key="2">
    <source>
        <dbReference type="PIRSR" id="PIRSR005962-1"/>
    </source>
</evidence>
<dbReference type="CDD" id="cd05666">
    <property type="entry name" value="M20_Acy1-like"/>
    <property type="match status" value="1"/>
</dbReference>
<dbReference type="EMBL" id="QNRH01000012">
    <property type="protein sequence ID" value="RBO90584.1"/>
    <property type="molecule type" value="Genomic_DNA"/>
</dbReference>
<dbReference type="GO" id="GO:0046872">
    <property type="term" value="F:metal ion binding"/>
    <property type="evidence" value="ECO:0007669"/>
    <property type="project" value="UniProtKB-KW"/>
</dbReference>
<accession>A0A366DMP3</accession>
<gene>
    <name evidence="4" type="ORF">DFR47_11254</name>
</gene>
<dbReference type="SUPFAM" id="SSF55031">
    <property type="entry name" value="Bacterial exopeptidase dimerisation domain"/>
    <property type="match status" value="1"/>
</dbReference>
<dbReference type="RefSeq" id="WP_113946180.1">
    <property type="nucleotide sequence ID" value="NZ_JBHEEG010000011.1"/>
</dbReference>
<feature type="binding site" evidence="2">
    <location>
        <position position="166"/>
    </location>
    <ligand>
        <name>Mn(2+)</name>
        <dbReference type="ChEBI" id="CHEBI:29035"/>
        <label>2</label>
    </ligand>
</feature>
<dbReference type="InterPro" id="IPR017439">
    <property type="entry name" value="Amidohydrolase"/>
</dbReference>
<dbReference type="GO" id="GO:0050118">
    <property type="term" value="F:N-acetyldiaminopimelate deacetylase activity"/>
    <property type="evidence" value="ECO:0007669"/>
    <property type="project" value="UniProtKB-ARBA"/>
</dbReference>
<feature type="binding site" evidence="2">
    <location>
        <position position="104"/>
    </location>
    <ligand>
        <name>Mn(2+)</name>
        <dbReference type="ChEBI" id="CHEBI:29035"/>
        <label>2</label>
    </ligand>
</feature>
<dbReference type="Pfam" id="PF01546">
    <property type="entry name" value="Peptidase_M20"/>
    <property type="match status" value="1"/>
</dbReference>
<keyword evidence="2" id="KW-0464">Manganese</keyword>
<dbReference type="GO" id="GO:0019877">
    <property type="term" value="P:diaminopimelate biosynthetic process"/>
    <property type="evidence" value="ECO:0007669"/>
    <property type="project" value="UniProtKB-ARBA"/>
</dbReference>
<dbReference type="FunFam" id="3.30.70.360:FF:000001">
    <property type="entry name" value="N-acetyldiaminopimelate deacetylase"/>
    <property type="match status" value="1"/>
</dbReference>
<dbReference type="Gene3D" id="3.30.70.360">
    <property type="match status" value="1"/>
</dbReference>
<comment type="cofactor">
    <cofactor evidence="2">
        <name>Mn(2+)</name>
        <dbReference type="ChEBI" id="CHEBI:29035"/>
    </cofactor>
    <text evidence="2">The Mn(2+) ion enhances activity.</text>
</comment>
<dbReference type="SUPFAM" id="SSF53187">
    <property type="entry name" value="Zn-dependent exopeptidases"/>
    <property type="match status" value="1"/>
</dbReference>
<proteinExistence type="predicted"/>
<dbReference type="PANTHER" id="PTHR11014:SF63">
    <property type="entry name" value="METALLOPEPTIDASE, PUTATIVE (AFU_ORTHOLOGUE AFUA_6G09600)-RELATED"/>
    <property type="match status" value="1"/>
</dbReference>
<sequence length="400" mass="43134">MNDIRALIERDVEEFTALRRDLHQHPELAFKEIRTGGIVADLLEKWGYTVERNIGTTGIVGQLRNGEGSTAIGLRADMDALPILEATGLPYASVNTGVMHACGHDGHTTMLLAAAKALAERRNFNGTVNLIFQPAEEYGRPDSGAARMVADGLFEKFPCDAVFGIHNMPGSPQGQLQFYDGAMMASSDSVSIKITGRGGHGAQPHTTADPIVATAAIVMALQTVVARNVNPLDAAVVTVGVMQAGIANNVIPENARIELTVRCFKPEVRDLLEDRIRDLVATQAQSLGVTVEIDYCRGYPALQNSSEETAFARQVGKRFAVEGNYVAQTMPMTGSEDFAFMLEKCAGSYIFLGNGDQPGPVSRALHNDGFDFNDANIVEGAAYWVALTEEYLNGKLGRKD</sequence>
<comment type="caution">
    <text evidence="4">The sequence shown here is derived from an EMBL/GenBank/DDBJ whole genome shotgun (WGS) entry which is preliminary data.</text>
</comment>
<dbReference type="PIRSF" id="PIRSF005962">
    <property type="entry name" value="Pept_M20D_amidohydro"/>
    <property type="match status" value="1"/>
</dbReference>
<dbReference type="Gene3D" id="3.40.630.10">
    <property type="entry name" value="Zn peptidases"/>
    <property type="match status" value="1"/>
</dbReference>
<evidence type="ECO:0000313" key="5">
    <source>
        <dbReference type="Proteomes" id="UP000252893"/>
    </source>
</evidence>
<name>A0A366DMP3_9HYPH</name>
<feature type="binding site" evidence="2">
    <location>
        <position position="366"/>
    </location>
    <ligand>
        <name>Mn(2+)</name>
        <dbReference type="ChEBI" id="CHEBI:29035"/>
        <label>2</label>
    </ligand>
</feature>